<evidence type="ECO:0000313" key="2">
    <source>
        <dbReference type="Proteomes" id="UP000838756"/>
    </source>
</evidence>
<dbReference type="EMBL" id="CAKXAJ010024800">
    <property type="protein sequence ID" value="CAH2230385.1"/>
    <property type="molecule type" value="Genomic_DNA"/>
</dbReference>
<name>A0A8S4R467_9NEOP</name>
<sequence>MNKSLPSLSLFGNTYLEHLERRIHDSNNKQFSDEDLLTLYSVYGTALQRALDVLEKYPIVDTYSTANKGRVLIEIKGKTVDREVTQEQYLMLVQSMFDVE</sequence>
<accession>A0A8S4R467</accession>
<comment type="caution">
    <text evidence="1">The sequence shown here is derived from an EMBL/GenBank/DDBJ whole genome shotgun (WGS) entry which is preliminary data.</text>
</comment>
<proteinExistence type="predicted"/>
<dbReference type="Proteomes" id="UP000838756">
    <property type="component" value="Unassembled WGS sequence"/>
</dbReference>
<evidence type="ECO:0000313" key="1">
    <source>
        <dbReference type="EMBL" id="CAH2230385.1"/>
    </source>
</evidence>
<keyword evidence="2" id="KW-1185">Reference proteome</keyword>
<protein>
    <submittedName>
        <fullName evidence="1">Jg5063 protein</fullName>
    </submittedName>
</protein>
<organism evidence="1 2">
    <name type="scientific">Pararge aegeria aegeria</name>
    <dbReference type="NCBI Taxonomy" id="348720"/>
    <lineage>
        <taxon>Eukaryota</taxon>
        <taxon>Metazoa</taxon>
        <taxon>Ecdysozoa</taxon>
        <taxon>Arthropoda</taxon>
        <taxon>Hexapoda</taxon>
        <taxon>Insecta</taxon>
        <taxon>Pterygota</taxon>
        <taxon>Neoptera</taxon>
        <taxon>Endopterygota</taxon>
        <taxon>Lepidoptera</taxon>
        <taxon>Glossata</taxon>
        <taxon>Ditrysia</taxon>
        <taxon>Papilionoidea</taxon>
        <taxon>Nymphalidae</taxon>
        <taxon>Satyrinae</taxon>
        <taxon>Satyrini</taxon>
        <taxon>Parargina</taxon>
        <taxon>Pararge</taxon>
    </lineage>
</organism>
<dbReference type="AlphaFoldDB" id="A0A8S4R467"/>
<reference evidence="1" key="1">
    <citation type="submission" date="2022-03" db="EMBL/GenBank/DDBJ databases">
        <authorList>
            <person name="Lindestad O."/>
        </authorList>
    </citation>
    <scope>NUCLEOTIDE SEQUENCE</scope>
</reference>
<gene>
    <name evidence="1" type="primary">jg5063</name>
    <name evidence="1" type="ORF">PAEG_LOCUS9601</name>
</gene>
<dbReference type="OrthoDB" id="337581at2759"/>